<accession>G7K6H6</accession>
<reference evidence="12" key="3">
    <citation type="submission" date="2015-04" db="UniProtKB">
        <authorList>
            <consortium name="EnsemblPlants"/>
        </authorList>
    </citation>
    <scope>IDENTIFICATION</scope>
    <source>
        <strain evidence="12">cv. Jemalong A17</strain>
    </source>
</reference>
<gene>
    <name evidence="11" type="ordered locus">MTR_5g007770</name>
</gene>
<dbReference type="Pfam" id="PF02797">
    <property type="entry name" value="Chal_sti_synt_C"/>
    <property type="match status" value="1"/>
</dbReference>
<evidence type="ECO:0000313" key="12">
    <source>
        <dbReference type="EnsemblPlants" id="AES93814"/>
    </source>
</evidence>
<evidence type="ECO:0000256" key="3">
    <source>
        <dbReference type="ARBA" id="ARBA00005531"/>
    </source>
</evidence>
<dbReference type="SUPFAM" id="SSF53901">
    <property type="entry name" value="Thiolase-like"/>
    <property type="match status" value="2"/>
</dbReference>
<evidence type="ECO:0000259" key="10">
    <source>
        <dbReference type="Pfam" id="PF02797"/>
    </source>
</evidence>
<comment type="similarity">
    <text evidence="3 8">Belongs to the thiolase-like superfamily. Chalcone/stilbene synthases family.</text>
</comment>
<name>G7K6H6_MEDTR</name>
<evidence type="ECO:0000256" key="6">
    <source>
        <dbReference type="ARBA" id="ARBA00023241"/>
    </source>
</evidence>
<evidence type="ECO:0000256" key="7">
    <source>
        <dbReference type="ARBA" id="ARBA00023315"/>
    </source>
</evidence>
<dbReference type="OMA" id="SIFEMVW"/>
<dbReference type="PaxDb" id="3880-AES93814"/>
<dbReference type="eggNOG" id="ENOG502QRSY">
    <property type="taxonomic scope" value="Eukaryota"/>
</dbReference>
<evidence type="ECO:0000313" key="13">
    <source>
        <dbReference type="Proteomes" id="UP000002051"/>
    </source>
</evidence>
<dbReference type="GO" id="GO:0016210">
    <property type="term" value="F:naringenin-chalcone synthase activity"/>
    <property type="evidence" value="ECO:0007669"/>
    <property type="project" value="UniProtKB-EC"/>
</dbReference>
<dbReference type="HOGENOM" id="CLU_034992_2_1_1"/>
<dbReference type="EnsemblPlants" id="AES93814">
    <property type="protein sequence ID" value="AES93814"/>
    <property type="gene ID" value="MTR_5g007770"/>
</dbReference>
<organism evidence="11 13">
    <name type="scientific">Medicago truncatula</name>
    <name type="common">Barrel medic</name>
    <name type="synonym">Medicago tribuloides</name>
    <dbReference type="NCBI Taxonomy" id="3880"/>
    <lineage>
        <taxon>Eukaryota</taxon>
        <taxon>Viridiplantae</taxon>
        <taxon>Streptophyta</taxon>
        <taxon>Embryophyta</taxon>
        <taxon>Tracheophyta</taxon>
        <taxon>Spermatophyta</taxon>
        <taxon>Magnoliopsida</taxon>
        <taxon>eudicotyledons</taxon>
        <taxon>Gunneridae</taxon>
        <taxon>Pentapetalae</taxon>
        <taxon>rosids</taxon>
        <taxon>fabids</taxon>
        <taxon>Fabales</taxon>
        <taxon>Fabaceae</taxon>
        <taxon>Papilionoideae</taxon>
        <taxon>50 kb inversion clade</taxon>
        <taxon>NPAAA clade</taxon>
        <taxon>Hologalegina</taxon>
        <taxon>IRL clade</taxon>
        <taxon>Trifolieae</taxon>
        <taxon>Medicago</taxon>
    </lineage>
</organism>
<feature type="domain" description="Chalcone/stilbene synthase N-terminal" evidence="9">
    <location>
        <begin position="1"/>
        <end position="159"/>
    </location>
</feature>
<dbReference type="STRING" id="3880.G7K6H6"/>
<dbReference type="PANTHER" id="PTHR11877:SF62">
    <property type="entry name" value="CHALCONE SYNTHASE 7"/>
    <property type="match status" value="1"/>
</dbReference>
<dbReference type="AlphaFoldDB" id="G7K6H6"/>
<reference evidence="11 13" key="2">
    <citation type="journal article" date="2014" name="BMC Genomics">
        <title>An improved genome release (version Mt4.0) for the model legume Medicago truncatula.</title>
        <authorList>
            <person name="Tang H."/>
            <person name="Krishnakumar V."/>
            <person name="Bidwell S."/>
            <person name="Rosen B."/>
            <person name="Chan A."/>
            <person name="Zhou S."/>
            <person name="Gentzbittel L."/>
            <person name="Childs K.L."/>
            <person name="Yandell M."/>
            <person name="Gundlach H."/>
            <person name="Mayer K.F."/>
            <person name="Schwartz D.C."/>
            <person name="Town C.D."/>
        </authorList>
    </citation>
    <scope>GENOME REANNOTATION</scope>
    <source>
        <strain evidence="12 13">cv. Jemalong A17</strain>
    </source>
</reference>
<evidence type="ECO:0000256" key="4">
    <source>
        <dbReference type="ARBA" id="ARBA00012975"/>
    </source>
</evidence>
<dbReference type="EC" id="2.3.1.74" evidence="4"/>
<sequence>MYITEEILKENPNVCAYTAPSLDARQDMVVVKVPRLGKEVAVKAIKEWGQPKSKITHLIFCTTSGVDMSGAHYQLTKLLGLHPYVKRYMMYQQRCFAGGTVLHLAKDLAENNQDARVLVVCSKVIAVTFCGPGDTHLDSLVGQALFGDGAAALIVGTDPVPEIEKSIFEMVWTAQTIAPNSEGAIDGHLREVGLTFRLLKDAFQPLNISDYNSIFWIAHPDGAAIIDQVDEYGNMSSACVLFILDEMRKKSAQEGIKTIGEGLEWGLWT</sequence>
<dbReference type="Pfam" id="PF00195">
    <property type="entry name" value="Chal_sti_synt_N"/>
    <property type="match status" value="1"/>
</dbReference>
<reference evidence="11 13" key="1">
    <citation type="journal article" date="2011" name="Nature">
        <title>The Medicago genome provides insight into the evolution of rhizobial symbioses.</title>
        <authorList>
            <person name="Young N.D."/>
            <person name="Debelle F."/>
            <person name="Oldroyd G.E."/>
            <person name="Geurts R."/>
            <person name="Cannon S.B."/>
            <person name="Udvardi M.K."/>
            <person name="Benedito V.A."/>
            <person name="Mayer K.F."/>
            <person name="Gouzy J."/>
            <person name="Schoof H."/>
            <person name="Van de Peer Y."/>
            <person name="Proost S."/>
            <person name="Cook D.R."/>
            <person name="Meyers B.C."/>
            <person name="Spannagl M."/>
            <person name="Cheung F."/>
            <person name="De Mita S."/>
            <person name="Krishnakumar V."/>
            <person name="Gundlach H."/>
            <person name="Zhou S."/>
            <person name="Mudge J."/>
            <person name="Bharti A.K."/>
            <person name="Murray J.D."/>
            <person name="Naoumkina M.A."/>
            <person name="Rosen B."/>
            <person name="Silverstein K.A."/>
            <person name="Tang H."/>
            <person name="Rombauts S."/>
            <person name="Zhao P.X."/>
            <person name="Zhou P."/>
            <person name="Barbe V."/>
            <person name="Bardou P."/>
            <person name="Bechner M."/>
            <person name="Bellec A."/>
            <person name="Berger A."/>
            <person name="Berges H."/>
            <person name="Bidwell S."/>
            <person name="Bisseling T."/>
            <person name="Choisne N."/>
            <person name="Couloux A."/>
            <person name="Denny R."/>
            <person name="Deshpande S."/>
            <person name="Dai X."/>
            <person name="Doyle J.J."/>
            <person name="Dudez A.M."/>
            <person name="Farmer A.D."/>
            <person name="Fouteau S."/>
            <person name="Franken C."/>
            <person name="Gibelin C."/>
            <person name="Gish J."/>
            <person name="Goldstein S."/>
            <person name="Gonzalez A.J."/>
            <person name="Green P.J."/>
            <person name="Hallab A."/>
            <person name="Hartog M."/>
            <person name="Hua A."/>
            <person name="Humphray S.J."/>
            <person name="Jeong D.H."/>
            <person name="Jing Y."/>
            <person name="Jocker A."/>
            <person name="Kenton S.M."/>
            <person name="Kim D.J."/>
            <person name="Klee K."/>
            <person name="Lai H."/>
            <person name="Lang C."/>
            <person name="Lin S."/>
            <person name="Macmil S.L."/>
            <person name="Magdelenat G."/>
            <person name="Matthews L."/>
            <person name="McCorrison J."/>
            <person name="Monaghan E.L."/>
            <person name="Mun J.H."/>
            <person name="Najar F.Z."/>
            <person name="Nicholson C."/>
            <person name="Noirot C."/>
            <person name="O'Bleness M."/>
            <person name="Paule C.R."/>
            <person name="Poulain J."/>
            <person name="Prion F."/>
            <person name="Qin B."/>
            <person name="Qu C."/>
            <person name="Retzel E.F."/>
            <person name="Riddle C."/>
            <person name="Sallet E."/>
            <person name="Samain S."/>
            <person name="Samson N."/>
            <person name="Sanders I."/>
            <person name="Saurat O."/>
            <person name="Scarpelli C."/>
            <person name="Schiex T."/>
            <person name="Segurens B."/>
            <person name="Severin A.J."/>
            <person name="Sherrier D.J."/>
            <person name="Shi R."/>
            <person name="Sims S."/>
            <person name="Singer S.R."/>
            <person name="Sinharoy S."/>
            <person name="Sterck L."/>
            <person name="Viollet A."/>
            <person name="Wang B.B."/>
            <person name="Wang K."/>
            <person name="Wang M."/>
            <person name="Wang X."/>
            <person name="Warfsmann J."/>
            <person name="Weissenbach J."/>
            <person name="White D.D."/>
            <person name="White J.D."/>
            <person name="Wiley G.B."/>
            <person name="Wincker P."/>
            <person name="Xing Y."/>
            <person name="Yang L."/>
            <person name="Yao Z."/>
            <person name="Ying F."/>
            <person name="Zhai J."/>
            <person name="Zhou L."/>
            <person name="Zuber A."/>
            <person name="Denarie J."/>
            <person name="Dixon R.A."/>
            <person name="May G.D."/>
            <person name="Schwartz D.C."/>
            <person name="Rogers J."/>
            <person name="Quetier F."/>
            <person name="Town C.D."/>
            <person name="Roe B.A."/>
        </authorList>
    </citation>
    <scope>NUCLEOTIDE SEQUENCE [LARGE SCALE GENOMIC DNA]</scope>
    <source>
        <strain evidence="11">A17</strain>
        <strain evidence="12 13">cv. Jemalong A17</strain>
    </source>
</reference>
<dbReference type="GO" id="GO:0009813">
    <property type="term" value="P:flavonoid biosynthetic process"/>
    <property type="evidence" value="ECO:0007669"/>
    <property type="project" value="UniProtKB-UniPathway"/>
</dbReference>
<dbReference type="EMBL" id="CM001221">
    <property type="protein sequence ID" value="AES93814.1"/>
    <property type="molecule type" value="Genomic_DNA"/>
</dbReference>
<evidence type="ECO:0000256" key="2">
    <source>
        <dbReference type="ARBA" id="ARBA00004966"/>
    </source>
</evidence>
<comment type="pathway">
    <text evidence="2">Secondary metabolite biosynthesis; flavonoid biosynthesis.</text>
</comment>
<feature type="domain" description="Chalcone/stilbene synthase C-terminal" evidence="10">
    <location>
        <begin position="169"/>
        <end position="230"/>
    </location>
</feature>
<dbReference type="InterPro" id="IPR012328">
    <property type="entry name" value="Chalcone/stilbene_synt_C"/>
</dbReference>
<dbReference type="Gene3D" id="3.40.47.10">
    <property type="match status" value="3"/>
</dbReference>
<evidence type="ECO:0000256" key="8">
    <source>
        <dbReference type="RuleBase" id="RU003633"/>
    </source>
</evidence>
<keyword evidence="6" id="KW-0284">Flavonoid biosynthesis</keyword>
<comment type="function">
    <text evidence="1">The primary product of this enzyme is 4,2',4',6'-tetrahydroxychalcone (also termed naringenin-chalcone or chalcone) which can under specific conditions spontaneously isomerize into naringenin.</text>
</comment>
<dbReference type="InterPro" id="IPR001099">
    <property type="entry name" value="Chalcone/stilbene_synt_N"/>
</dbReference>
<dbReference type="PANTHER" id="PTHR11877">
    <property type="entry name" value="HYDROXYMETHYLGLUTARYL-COA SYNTHASE"/>
    <property type="match status" value="1"/>
</dbReference>
<dbReference type="UniPathway" id="UPA00154"/>
<evidence type="ECO:0000256" key="5">
    <source>
        <dbReference type="ARBA" id="ARBA00022679"/>
    </source>
</evidence>
<dbReference type="FunFam" id="3.40.47.10:FF:000025">
    <property type="entry name" value="Chalcone synthase 2"/>
    <property type="match status" value="1"/>
</dbReference>
<keyword evidence="7 8" id="KW-0012">Acyltransferase</keyword>
<keyword evidence="5 8" id="KW-0808">Transferase</keyword>
<proteinExistence type="inferred from homology"/>
<dbReference type="Proteomes" id="UP000002051">
    <property type="component" value="Chromosome 5"/>
</dbReference>
<keyword evidence="13" id="KW-1185">Reference proteome</keyword>
<evidence type="ECO:0000259" key="9">
    <source>
        <dbReference type="Pfam" id="PF00195"/>
    </source>
</evidence>
<evidence type="ECO:0000256" key="1">
    <source>
        <dbReference type="ARBA" id="ARBA00002969"/>
    </source>
</evidence>
<dbReference type="InterPro" id="IPR016039">
    <property type="entry name" value="Thiolase-like"/>
</dbReference>
<dbReference type="CDD" id="cd00831">
    <property type="entry name" value="CHS_like"/>
    <property type="match status" value="1"/>
</dbReference>
<protein>
    <recommendedName>
        <fullName evidence="4">chalcone synthase</fullName>
        <ecNumber evidence="4">2.3.1.74</ecNumber>
    </recommendedName>
</protein>
<evidence type="ECO:0000313" key="11">
    <source>
        <dbReference type="EMBL" id="AES93814.1"/>
    </source>
</evidence>
<dbReference type="InterPro" id="IPR011141">
    <property type="entry name" value="Polyketide_synthase_type-III"/>
</dbReference>